<feature type="domain" description="DUF6593" evidence="2">
    <location>
        <begin position="41"/>
        <end position="191"/>
    </location>
</feature>
<evidence type="ECO:0000256" key="1">
    <source>
        <dbReference type="SAM" id="MobiDB-lite"/>
    </source>
</evidence>
<organism evidence="3 4">
    <name type="scientific">Cyphellophora europaea (strain CBS 101466)</name>
    <name type="common">Phialophora europaea</name>
    <dbReference type="NCBI Taxonomy" id="1220924"/>
    <lineage>
        <taxon>Eukaryota</taxon>
        <taxon>Fungi</taxon>
        <taxon>Dikarya</taxon>
        <taxon>Ascomycota</taxon>
        <taxon>Pezizomycotina</taxon>
        <taxon>Eurotiomycetes</taxon>
        <taxon>Chaetothyriomycetidae</taxon>
        <taxon>Chaetothyriales</taxon>
        <taxon>Cyphellophoraceae</taxon>
        <taxon>Cyphellophora</taxon>
    </lineage>
</organism>
<feature type="region of interest" description="Disordered" evidence="1">
    <location>
        <begin position="1"/>
        <end position="21"/>
    </location>
</feature>
<evidence type="ECO:0000259" key="2">
    <source>
        <dbReference type="Pfam" id="PF20236"/>
    </source>
</evidence>
<keyword evidence="4" id="KW-1185">Reference proteome</keyword>
<dbReference type="AlphaFoldDB" id="W2S6R6"/>
<dbReference type="InterPro" id="IPR046528">
    <property type="entry name" value="DUF6593"/>
</dbReference>
<dbReference type="Pfam" id="PF20236">
    <property type="entry name" value="DUF6593"/>
    <property type="match status" value="1"/>
</dbReference>
<dbReference type="EMBL" id="KB822715">
    <property type="protein sequence ID" value="ETN44330.1"/>
    <property type="molecule type" value="Genomic_DNA"/>
</dbReference>
<sequence length="210" mass="22311">MAMSPHLTLSPTPTLTFHGPQSTSLLSTSSATISLVSPNPNQPATPLFHVKTSKHSKPNVTITRLSGPPNAPPLATATFHTLTSSIDISFGGSSNNPGQALPPLKLSQDWTSVSLGARTFHYAPRGLDLKWRARDALDGHELRDSQKRVLARYKSCSGGDLLGTGPPVLEVFVVGADEALVDMVVVTAVSVVRAEEREVKKVMKILGDLG</sequence>
<evidence type="ECO:0000313" key="4">
    <source>
        <dbReference type="Proteomes" id="UP000030752"/>
    </source>
</evidence>
<dbReference type="VEuPathDB" id="FungiDB:HMPREF1541_10510"/>
<protein>
    <recommendedName>
        <fullName evidence="2">DUF6593 domain-containing protein</fullName>
    </recommendedName>
</protein>
<evidence type="ECO:0000313" key="3">
    <source>
        <dbReference type="EMBL" id="ETN44330.1"/>
    </source>
</evidence>
<accession>W2S6R6</accession>
<dbReference type="GeneID" id="19977849"/>
<dbReference type="Proteomes" id="UP000030752">
    <property type="component" value="Unassembled WGS sequence"/>
</dbReference>
<dbReference type="HOGENOM" id="CLU_1310066_0_0_1"/>
<proteinExistence type="predicted"/>
<reference evidence="3 4" key="1">
    <citation type="submission" date="2013-03" db="EMBL/GenBank/DDBJ databases">
        <title>The Genome Sequence of Phialophora europaea CBS 101466.</title>
        <authorList>
            <consortium name="The Broad Institute Genomics Platform"/>
            <person name="Cuomo C."/>
            <person name="de Hoog S."/>
            <person name="Gorbushina A."/>
            <person name="Walker B."/>
            <person name="Young S.K."/>
            <person name="Zeng Q."/>
            <person name="Gargeya S."/>
            <person name="Fitzgerald M."/>
            <person name="Haas B."/>
            <person name="Abouelleil A."/>
            <person name="Allen A.W."/>
            <person name="Alvarado L."/>
            <person name="Arachchi H.M."/>
            <person name="Berlin A.M."/>
            <person name="Chapman S.B."/>
            <person name="Gainer-Dewar J."/>
            <person name="Goldberg J."/>
            <person name="Griggs A."/>
            <person name="Gujja S."/>
            <person name="Hansen M."/>
            <person name="Howarth C."/>
            <person name="Imamovic A."/>
            <person name="Ireland A."/>
            <person name="Larimer J."/>
            <person name="McCowan C."/>
            <person name="Murphy C."/>
            <person name="Pearson M."/>
            <person name="Poon T.W."/>
            <person name="Priest M."/>
            <person name="Roberts A."/>
            <person name="Saif S."/>
            <person name="Shea T."/>
            <person name="Sisk P."/>
            <person name="Sykes S."/>
            <person name="Wortman J."/>
            <person name="Nusbaum C."/>
            <person name="Birren B."/>
        </authorList>
    </citation>
    <scope>NUCLEOTIDE SEQUENCE [LARGE SCALE GENOMIC DNA]</scope>
    <source>
        <strain evidence="3 4">CBS 101466</strain>
    </source>
</reference>
<gene>
    <name evidence="3" type="ORF">HMPREF1541_10510</name>
</gene>
<dbReference type="RefSeq" id="XP_008713403.1">
    <property type="nucleotide sequence ID" value="XM_008715181.1"/>
</dbReference>
<dbReference type="InParanoid" id="W2S6R6"/>
<name>W2S6R6_CYPE1</name>